<evidence type="ECO:0000313" key="3">
    <source>
        <dbReference type="Proteomes" id="UP000696485"/>
    </source>
</evidence>
<organism evidence="2 3">
    <name type="scientific">Podila minutissima</name>
    <dbReference type="NCBI Taxonomy" id="64525"/>
    <lineage>
        <taxon>Eukaryota</taxon>
        <taxon>Fungi</taxon>
        <taxon>Fungi incertae sedis</taxon>
        <taxon>Mucoromycota</taxon>
        <taxon>Mortierellomycotina</taxon>
        <taxon>Mortierellomycetes</taxon>
        <taxon>Mortierellales</taxon>
        <taxon>Mortierellaceae</taxon>
        <taxon>Podila</taxon>
    </lineage>
</organism>
<reference evidence="2" key="1">
    <citation type="journal article" date="2020" name="Fungal Divers.">
        <title>Resolving the Mortierellaceae phylogeny through synthesis of multi-gene phylogenetics and phylogenomics.</title>
        <authorList>
            <person name="Vandepol N."/>
            <person name="Liber J."/>
            <person name="Desiro A."/>
            <person name="Na H."/>
            <person name="Kennedy M."/>
            <person name="Barry K."/>
            <person name="Grigoriev I.V."/>
            <person name="Miller A.N."/>
            <person name="O'Donnell K."/>
            <person name="Stajich J.E."/>
            <person name="Bonito G."/>
        </authorList>
    </citation>
    <scope>NUCLEOTIDE SEQUENCE</scope>
    <source>
        <strain evidence="2">NVP1</strain>
    </source>
</reference>
<keyword evidence="3" id="KW-1185">Reference proteome</keyword>
<feature type="region of interest" description="Disordered" evidence="1">
    <location>
        <begin position="83"/>
        <end position="121"/>
    </location>
</feature>
<name>A0A9P5SFD9_9FUNG</name>
<evidence type="ECO:0000313" key="2">
    <source>
        <dbReference type="EMBL" id="KAF9327768.1"/>
    </source>
</evidence>
<dbReference type="Proteomes" id="UP000696485">
    <property type="component" value="Unassembled WGS sequence"/>
</dbReference>
<evidence type="ECO:0000256" key="1">
    <source>
        <dbReference type="SAM" id="MobiDB-lite"/>
    </source>
</evidence>
<accession>A0A9P5SFD9</accession>
<feature type="compositionally biased region" description="Basic and acidic residues" evidence="1">
    <location>
        <begin position="45"/>
        <end position="55"/>
    </location>
</feature>
<feature type="region of interest" description="Disordered" evidence="1">
    <location>
        <begin position="172"/>
        <end position="196"/>
    </location>
</feature>
<dbReference type="AlphaFoldDB" id="A0A9P5SFD9"/>
<proteinExistence type="predicted"/>
<sequence>MKRMSHPMEGSVMVRWASIAPYLIEETGPPPPPLSFDQIQHRQPKRQEQPLDQKQLENGQRARQQKEMQRVLAKDRLLLREQVQHQQQQRAHEYMAHSRQEREIHQRQEKQQQSTQGDDSLAQVVKAHRRLASGGDIALRATGGTRGLGHKRSLSTSTMATFLPPTFISEAISEEITEHSSQEPTSETEHGSIASS</sequence>
<dbReference type="EMBL" id="JAAAUY010000630">
    <property type="protein sequence ID" value="KAF9327768.1"/>
    <property type="molecule type" value="Genomic_DNA"/>
</dbReference>
<gene>
    <name evidence="2" type="ORF">BG006_008979</name>
</gene>
<protein>
    <submittedName>
        <fullName evidence="2">Uncharacterized protein</fullName>
    </submittedName>
</protein>
<comment type="caution">
    <text evidence="2">The sequence shown here is derived from an EMBL/GenBank/DDBJ whole genome shotgun (WGS) entry which is preliminary data.</text>
</comment>
<feature type="region of interest" description="Disordered" evidence="1">
    <location>
        <begin position="24"/>
        <end position="69"/>
    </location>
</feature>
<feature type="compositionally biased region" description="Basic and acidic residues" evidence="1">
    <location>
        <begin position="90"/>
        <end position="110"/>
    </location>
</feature>